<dbReference type="EMBL" id="KV417518">
    <property type="protein sequence ID" value="KZP25785.1"/>
    <property type="molecule type" value="Genomic_DNA"/>
</dbReference>
<gene>
    <name evidence="2" type="ORF">FIBSPDRAFT_855414</name>
</gene>
<organism evidence="2">
    <name type="scientific">Athelia psychrophila</name>
    <dbReference type="NCBI Taxonomy" id="1759441"/>
    <lineage>
        <taxon>Eukaryota</taxon>
        <taxon>Fungi</taxon>
        <taxon>Dikarya</taxon>
        <taxon>Basidiomycota</taxon>
        <taxon>Agaricomycotina</taxon>
        <taxon>Agaricomycetes</taxon>
        <taxon>Agaricomycetidae</taxon>
        <taxon>Atheliales</taxon>
        <taxon>Atheliaceae</taxon>
        <taxon>Athelia</taxon>
    </lineage>
</organism>
<dbReference type="AlphaFoldDB" id="A0A166P741"/>
<reference evidence="2" key="1">
    <citation type="journal article" date="2016" name="Mol. Biol. Evol.">
        <title>Comparative Genomics of Early-Diverging Mushroom-Forming Fungi Provides Insights into the Origins of Lignocellulose Decay Capabilities.</title>
        <authorList>
            <person name="Nagy L.G."/>
            <person name="Riley R."/>
            <person name="Tritt A."/>
            <person name="Adam C."/>
            <person name="Daum C."/>
            <person name="Floudas D."/>
            <person name="Sun H."/>
            <person name="Yadav J.S."/>
            <person name="Pangilinan J."/>
            <person name="Larsson K.H."/>
            <person name="Matsuura K."/>
            <person name="Barry K."/>
            <person name="Labutti K."/>
            <person name="Kuo R."/>
            <person name="Ohm R.A."/>
            <person name="Bhattacharya S.S."/>
            <person name="Shirouzu T."/>
            <person name="Yoshinaga Y."/>
            <person name="Martin F.M."/>
            <person name="Grigoriev I.V."/>
            <person name="Hibbett D.S."/>
        </authorList>
    </citation>
    <scope>NUCLEOTIDE SEQUENCE [LARGE SCALE GENOMIC DNA]</scope>
    <source>
        <strain evidence="2">CBS 109695</strain>
    </source>
</reference>
<evidence type="ECO:0008006" key="3">
    <source>
        <dbReference type="Google" id="ProtNLM"/>
    </source>
</evidence>
<proteinExistence type="predicted"/>
<evidence type="ECO:0000256" key="1">
    <source>
        <dbReference type="SAM" id="SignalP"/>
    </source>
</evidence>
<protein>
    <recommendedName>
        <fullName evidence="3">Extracellular membrane protein CFEM domain-containing protein</fullName>
    </recommendedName>
</protein>
<name>A0A166P741_9AGAM</name>
<feature type="chain" id="PRO_5007878138" description="Extracellular membrane protein CFEM domain-containing protein" evidence="1">
    <location>
        <begin position="20"/>
        <end position="141"/>
    </location>
</feature>
<sequence>MRFTFATILACSFLGLAAAGPSRLQRDTTCTPNAIQSAVSTCASAITPEEAGECLYNTLDAMLECTDSVVEGALGQLIGVLVGGNGQATCDATSVDFLQQVCSSVPDATKCVYQAADTVLECAAGAVDGLLGGVVGALVGN</sequence>
<feature type="signal peptide" evidence="1">
    <location>
        <begin position="1"/>
        <end position="19"/>
    </location>
</feature>
<keyword evidence="1" id="KW-0732">Signal</keyword>
<accession>A0A166P741</accession>
<evidence type="ECO:0000313" key="2">
    <source>
        <dbReference type="EMBL" id="KZP25785.1"/>
    </source>
</evidence>